<dbReference type="SUPFAM" id="SSF110997">
    <property type="entry name" value="Sporulation related repeat"/>
    <property type="match status" value="1"/>
</dbReference>
<dbReference type="Pfam" id="PF05036">
    <property type="entry name" value="SPOR"/>
    <property type="match status" value="1"/>
</dbReference>
<dbReference type="GO" id="GO:0008932">
    <property type="term" value="F:lytic endotransglycosylase activity"/>
    <property type="evidence" value="ECO:0007669"/>
    <property type="project" value="UniProtKB-UniRule"/>
</dbReference>
<dbReference type="InterPro" id="IPR012997">
    <property type="entry name" value="RplA"/>
</dbReference>
<evidence type="ECO:0000256" key="1">
    <source>
        <dbReference type="ARBA" id="ARBA00022729"/>
    </source>
</evidence>
<dbReference type="PROSITE" id="PS51257">
    <property type="entry name" value="PROKAR_LIPOPROTEIN"/>
    <property type="match status" value="1"/>
</dbReference>
<keyword evidence="4" id="KW-0472">Membrane</keyword>
<keyword evidence="4" id="KW-1003">Cell membrane</keyword>
<evidence type="ECO:0000256" key="4">
    <source>
        <dbReference type="HAMAP-Rule" id="MF_02071"/>
    </source>
</evidence>
<dbReference type="Pfam" id="PF03330">
    <property type="entry name" value="DPBB_1"/>
    <property type="match status" value="1"/>
</dbReference>
<dbReference type="SUPFAM" id="SSF50685">
    <property type="entry name" value="Barwin-like endoglucanases"/>
    <property type="match status" value="1"/>
</dbReference>
<dbReference type="FunFam" id="2.40.40.10:FF:000003">
    <property type="entry name" value="Endolytic peptidoglycan transglycosylase RlpA"/>
    <property type="match status" value="1"/>
</dbReference>
<dbReference type="InterPro" id="IPR009009">
    <property type="entry name" value="RlpA-like_DPBB"/>
</dbReference>
<dbReference type="HAMAP" id="MF_02071">
    <property type="entry name" value="RlpA"/>
    <property type="match status" value="1"/>
</dbReference>
<evidence type="ECO:0000313" key="7">
    <source>
        <dbReference type="EMBL" id="GGF94479.1"/>
    </source>
</evidence>
<dbReference type="GO" id="GO:0009279">
    <property type="term" value="C:cell outer membrane"/>
    <property type="evidence" value="ECO:0007669"/>
    <property type="project" value="TreeGrafter"/>
</dbReference>
<dbReference type="NCBIfam" id="TIGR00413">
    <property type="entry name" value="rlpA"/>
    <property type="match status" value="1"/>
</dbReference>
<dbReference type="CDD" id="cd22268">
    <property type="entry name" value="DPBB_RlpA-like"/>
    <property type="match status" value="1"/>
</dbReference>
<dbReference type="AlphaFoldDB" id="A0A917FQ77"/>
<dbReference type="GO" id="GO:0005886">
    <property type="term" value="C:plasma membrane"/>
    <property type="evidence" value="ECO:0007669"/>
    <property type="project" value="UniProtKB-SubCell"/>
</dbReference>
<evidence type="ECO:0000313" key="8">
    <source>
        <dbReference type="Proteomes" id="UP000605253"/>
    </source>
</evidence>
<dbReference type="PROSITE" id="PS51724">
    <property type="entry name" value="SPOR"/>
    <property type="match status" value="1"/>
</dbReference>
<name>A0A917FQ77_9GAMM</name>
<reference evidence="7" key="1">
    <citation type="journal article" date="2014" name="Int. J. Syst. Evol. Microbiol.">
        <title>Complete genome sequence of Corynebacterium casei LMG S-19264T (=DSM 44701T), isolated from a smear-ripened cheese.</title>
        <authorList>
            <consortium name="US DOE Joint Genome Institute (JGI-PGF)"/>
            <person name="Walter F."/>
            <person name="Albersmeier A."/>
            <person name="Kalinowski J."/>
            <person name="Ruckert C."/>
        </authorList>
    </citation>
    <scope>NUCLEOTIDE SEQUENCE</scope>
    <source>
        <strain evidence="7">CGMCC 1.12181</strain>
    </source>
</reference>
<comment type="similarity">
    <text evidence="4 5">Belongs to the RlpA family.</text>
</comment>
<dbReference type="Gene3D" id="3.30.70.1070">
    <property type="entry name" value="Sporulation related repeat"/>
    <property type="match status" value="1"/>
</dbReference>
<comment type="function">
    <text evidence="4">Lytic transglycosylase with a strong preference for naked glycan strands that lack stem peptides.</text>
</comment>
<dbReference type="PANTHER" id="PTHR34183:SF1">
    <property type="entry name" value="ENDOLYTIC PEPTIDOGLYCAN TRANSGLYCOSYLASE RLPA"/>
    <property type="match status" value="1"/>
</dbReference>
<keyword evidence="4" id="KW-0449">Lipoprotein</keyword>
<dbReference type="Proteomes" id="UP000605253">
    <property type="component" value="Unassembled WGS sequence"/>
</dbReference>
<evidence type="ECO:0000256" key="2">
    <source>
        <dbReference type="ARBA" id="ARBA00023239"/>
    </source>
</evidence>
<protein>
    <recommendedName>
        <fullName evidence="4">Endolytic peptidoglycan transglycosylase RlpA</fullName>
        <ecNumber evidence="4">4.2.2.-</ecNumber>
    </recommendedName>
</protein>
<sequence>MTARWLLVIAVLVVAGCGKKDRYRDIDPHDIKPWVPKSEPLSKYGNHSPYRVHGKIYRVNNHPAGFEQTGRASWYGKKFHGRRTSNQEVFDMYKLTAAHKTLPLPSYVEVTNLKNNKKAVVRVNDRGPFVDNRVIDLSYAAAKMLDFVHDGVTDVHIRVVNSPRDLQKKPITQGLTYVQLGAFSDQQTAYNLARKASQLLGIETFVTILTTPGGILHRVRIGPIDSEFKVNQLLNRITQSGISNAQIITD</sequence>
<keyword evidence="4" id="KW-0564">Palmitate</keyword>
<keyword evidence="8" id="KW-1185">Reference proteome</keyword>
<feature type="domain" description="SPOR" evidence="6">
    <location>
        <begin position="170"/>
        <end position="250"/>
    </location>
</feature>
<dbReference type="Gene3D" id="2.40.40.10">
    <property type="entry name" value="RlpA-like domain"/>
    <property type="match status" value="1"/>
</dbReference>
<keyword evidence="3 4" id="KW-0961">Cell wall biogenesis/degradation</keyword>
<dbReference type="EC" id="4.2.2.-" evidence="4"/>
<dbReference type="PANTHER" id="PTHR34183">
    <property type="entry name" value="ENDOLYTIC PEPTIDOGLYCAN TRANSGLYCOSYLASE RLPA"/>
    <property type="match status" value="1"/>
</dbReference>
<evidence type="ECO:0000256" key="5">
    <source>
        <dbReference type="RuleBase" id="RU003495"/>
    </source>
</evidence>
<evidence type="ECO:0000256" key="3">
    <source>
        <dbReference type="ARBA" id="ARBA00023316"/>
    </source>
</evidence>
<reference evidence="7" key="2">
    <citation type="submission" date="2020-09" db="EMBL/GenBank/DDBJ databases">
        <authorList>
            <person name="Sun Q."/>
            <person name="Zhou Y."/>
        </authorList>
    </citation>
    <scope>NUCLEOTIDE SEQUENCE</scope>
    <source>
        <strain evidence="7">CGMCC 1.12181</strain>
    </source>
</reference>
<dbReference type="InterPro" id="IPR034718">
    <property type="entry name" value="RlpA"/>
</dbReference>
<comment type="subcellular location">
    <subcellularLocation>
        <location evidence="4">Cell membrane</location>
        <topology evidence="4">Lipid-anchor</topology>
    </subcellularLocation>
</comment>
<dbReference type="GO" id="GO:0000270">
    <property type="term" value="P:peptidoglycan metabolic process"/>
    <property type="evidence" value="ECO:0007669"/>
    <property type="project" value="UniProtKB-UniRule"/>
</dbReference>
<dbReference type="GO" id="GO:0071555">
    <property type="term" value="P:cell wall organization"/>
    <property type="evidence" value="ECO:0007669"/>
    <property type="project" value="UniProtKB-KW"/>
</dbReference>
<accession>A0A917FQ77</accession>
<comment type="caution">
    <text evidence="7">The sequence shown here is derived from an EMBL/GenBank/DDBJ whole genome shotgun (WGS) entry which is preliminary data.</text>
</comment>
<gene>
    <name evidence="4 7" type="primary">rlpA</name>
    <name evidence="7" type="ORF">GCM10011365_14730</name>
</gene>
<dbReference type="GO" id="GO:0042834">
    <property type="term" value="F:peptidoglycan binding"/>
    <property type="evidence" value="ECO:0007669"/>
    <property type="project" value="InterPro"/>
</dbReference>
<dbReference type="InterPro" id="IPR036680">
    <property type="entry name" value="SPOR-like_sf"/>
</dbReference>
<proteinExistence type="inferred from homology"/>
<dbReference type="InterPro" id="IPR036908">
    <property type="entry name" value="RlpA-like_sf"/>
</dbReference>
<keyword evidence="1" id="KW-0732">Signal</keyword>
<dbReference type="EMBL" id="BMEO01000005">
    <property type="protein sequence ID" value="GGF94479.1"/>
    <property type="molecule type" value="Genomic_DNA"/>
</dbReference>
<dbReference type="RefSeq" id="WP_188365070.1">
    <property type="nucleotide sequence ID" value="NZ_BAABJF010000002.1"/>
</dbReference>
<organism evidence="7 8">
    <name type="scientific">Marinicella pacifica</name>
    <dbReference type="NCBI Taxonomy" id="1171543"/>
    <lineage>
        <taxon>Bacteria</taxon>
        <taxon>Pseudomonadati</taxon>
        <taxon>Pseudomonadota</taxon>
        <taxon>Gammaproteobacteria</taxon>
        <taxon>Lysobacterales</taxon>
        <taxon>Marinicellaceae</taxon>
        <taxon>Marinicella</taxon>
    </lineage>
</organism>
<evidence type="ECO:0000259" key="6">
    <source>
        <dbReference type="PROSITE" id="PS51724"/>
    </source>
</evidence>
<dbReference type="InterPro" id="IPR007730">
    <property type="entry name" value="SPOR-like_dom"/>
</dbReference>
<keyword evidence="2 4" id="KW-0456">Lyase</keyword>